<feature type="transmembrane region" description="Helical" evidence="2">
    <location>
        <begin position="97"/>
        <end position="117"/>
    </location>
</feature>
<evidence type="ECO:0000256" key="1">
    <source>
        <dbReference type="SAM" id="MobiDB-lite"/>
    </source>
</evidence>
<proteinExistence type="predicted"/>
<reference evidence="3 4" key="1">
    <citation type="submission" date="2018-09" db="EMBL/GenBank/DDBJ databases">
        <authorList>
            <person name="Postec A."/>
        </authorList>
    </citation>
    <scope>NUCLEOTIDE SEQUENCE [LARGE SCALE GENOMIC DNA]</scope>
    <source>
        <strain evidence="3">70B-A</strain>
    </source>
</reference>
<accession>A0A3P7Q0D9</accession>
<feature type="region of interest" description="Disordered" evidence="1">
    <location>
        <begin position="128"/>
        <end position="169"/>
    </location>
</feature>
<evidence type="ECO:0000313" key="3">
    <source>
        <dbReference type="EMBL" id="VDN49197.1"/>
    </source>
</evidence>
<feature type="compositionally biased region" description="Basic and acidic residues" evidence="1">
    <location>
        <begin position="132"/>
        <end position="152"/>
    </location>
</feature>
<name>A0A3P7Q0D9_9FIRM</name>
<dbReference type="SUPFAM" id="SSF46934">
    <property type="entry name" value="UBA-like"/>
    <property type="match status" value="1"/>
</dbReference>
<dbReference type="Proteomes" id="UP000279029">
    <property type="component" value="Chromosome"/>
</dbReference>
<dbReference type="Gene3D" id="1.10.8.10">
    <property type="entry name" value="DNA helicase RuvA subunit, C-terminal domain"/>
    <property type="match status" value="1"/>
</dbReference>
<gene>
    <name evidence="3" type="ORF">PATL70BA_3272</name>
</gene>
<evidence type="ECO:0000313" key="4">
    <source>
        <dbReference type="Proteomes" id="UP000279029"/>
    </source>
</evidence>
<protein>
    <recommendedName>
        <fullName evidence="5">DUF4342 domain-containing protein</fullName>
    </recommendedName>
</protein>
<keyword evidence="2" id="KW-0472">Membrane</keyword>
<keyword evidence="2" id="KW-0812">Transmembrane</keyword>
<dbReference type="EMBL" id="LR130778">
    <property type="protein sequence ID" value="VDN49197.1"/>
    <property type="molecule type" value="Genomic_DNA"/>
</dbReference>
<evidence type="ECO:0000256" key="2">
    <source>
        <dbReference type="SAM" id="Phobius"/>
    </source>
</evidence>
<dbReference type="RefSeq" id="WP_125138205.1">
    <property type="nucleotide sequence ID" value="NZ_LR130778.1"/>
</dbReference>
<dbReference type="KEGG" id="cbar:PATL70BA_3272"/>
<keyword evidence="2" id="KW-1133">Transmembrane helix</keyword>
<organism evidence="3 4">
    <name type="scientific">Petrocella atlantisensis</name>
    <dbReference type="NCBI Taxonomy" id="2173034"/>
    <lineage>
        <taxon>Bacteria</taxon>
        <taxon>Bacillati</taxon>
        <taxon>Bacillota</taxon>
        <taxon>Clostridia</taxon>
        <taxon>Lachnospirales</taxon>
        <taxon>Vallitaleaceae</taxon>
        <taxon>Petrocella</taxon>
    </lineage>
</organism>
<keyword evidence="4" id="KW-1185">Reference proteome</keyword>
<dbReference type="InterPro" id="IPR009060">
    <property type="entry name" value="UBA-like_sf"/>
</dbReference>
<dbReference type="OrthoDB" id="129626at2"/>
<dbReference type="AlphaFoldDB" id="A0A3P7Q0D9"/>
<evidence type="ECO:0008006" key="5">
    <source>
        <dbReference type="Google" id="ProtNLM"/>
    </source>
</evidence>
<feature type="transmembrane region" description="Helical" evidence="2">
    <location>
        <begin position="75"/>
        <end position="91"/>
    </location>
</feature>
<sequence length="183" mass="21110">MKITSEDIKAVQSRMDVTYEEAERYLLKANGDIELAIYLIGEKKGSNLSKFMTELNRIAKELMTYYVRIDRKKEILLNLPLIMIVLFLVFLEVETKIWVLVIGIGAILISESQVTIYKRVKDSDSIISQPKEPLKEDEPLSRNEKQEAKDLEQMDASTKSTSKSVDHAEINKDDDYYEVTIEK</sequence>